<keyword evidence="1" id="KW-0732">Signal</keyword>
<gene>
    <name evidence="2" type="ORF">OV079_20895</name>
</gene>
<dbReference type="AlphaFoldDB" id="A0A9X3EPM3"/>
<organism evidence="2 3">
    <name type="scientific">Nannocystis pusilla</name>
    <dbReference type="NCBI Taxonomy" id="889268"/>
    <lineage>
        <taxon>Bacteria</taxon>
        <taxon>Pseudomonadati</taxon>
        <taxon>Myxococcota</taxon>
        <taxon>Polyangia</taxon>
        <taxon>Nannocystales</taxon>
        <taxon>Nannocystaceae</taxon>
        <taxon>Nannocystis</taxon>
    </lineage>
</organism>
<dbReference type="EMBL" id="JAPNKE010000002">
    <property type="protein sequence ID" value="MCY1007969.1"/>
    <property type="molecule type" value="Genomic_DNA"/>
</dbReference>
<protein>
    <submittedName>
        <fullName evidence="2">Uncharacterized protein</fullName>
    </submittedName>
</protein>
<sequence>MPRLVLALALACSTLTVPAVADACGNSVRASLYRRVHKAEAALDAGQYRRAASLARAELARTEHARHGDETLERRARRVLALAIVRSGGVVRVEERGRGDLLDEQPAISWAITALRQVRDDAIAAHPDCALEPARCSADLVPSADGELGEALARSPDLRGEALAILGRLAEADLLPGPDAWAALARLRGEQGDAAGREVAVLRCRQMAGHGPRCGAL</sequence>
<proteinExistence type="predicted"/>
<evidence type="ECO:0000313" key="2">
    <source>
        <dbReference type="EMBL" id="MCY1007969.1"/>
    </source>
</evidence>
<dbReference type="RefSeq" id="WP_267770619.1">
    <property type="nucleotide sequence ID" value="NZ_JAPNKE010000002.1"/>
</dbReference>
<evidence type="ECO:0000313" key="3">
    <source>
        <dbReference type="Proteomes" id="UP001150924"/>
    </source>
</evidence>
<comment type="caution">
    <text evidence="2">The sequence shown here is derived from an EMBL/GenBank/DDBJ whole genome shotgun (WGS) entry which is preliminary data.</text>
</comment>
<evidence type="ECO:0000256" key="1">
    <source>
        <dbReference type="SAM" id="SignalP"/>
    </source>
</evidence>
<dbReference type="Proteomes" id="UP001150924">
    <property type="component" value="Unassembled WGS sequence"/>
</dbReference>
<keyword evidence="3" id="KW-1185">Reference proteome</keyword>
<feature type="signal peptide" evidence="1">
    <location>
        <begin position="1"/>
        <end position="21"/>
    </location>
</feature>
<reference evidence="2" key="1">
    <citation type="submission" date="2022-11" db="EMBL/GenBank/DDBJ databases">
        <title>Minimal conservation of predation-associated metabolite biosynthetic gene clusters underscores biosynthetic potential of Myxococcota including descriptions for ten novel species: Archangium lansinium sp. nov., Myxococcus landrumus sp. nov., Nannocystis bai.</title>
        <authorList>
            <person name="Ahearne A."/>
            <person name="Stevens C."/>
            <person name="Phillips K."/>
        </authorList>
    </citation>
    <scope>NUCLEOTIDE SEQUENCE</scope>
    <source>
        <strain evidence="2">Na p29</strain>
    </source>
</reference>
<name>A0A9X3EPM3_9BACT</name>
<feature type="chain" id="PRO_5040935427" evidence="1">
    <location>
        <begin position="22"/>
        <end position="217"/>
    </location>
</feature>
<accession>A0A9X3EPM3</accession>